<dbReference type="PANTHER" id="PTHR12935">
    <property type="entry name" value="GAMMA-GLUTAMYLCYCLOTRANSFERASE"/>
    <property type="match status" value="1"/>
</dbReference>
<evidence type="ECO:0000256" key="2">
    <source>
        <dbReference type="PIRSR" id="PIRSR617939-1"/>
    </source>
</evidence>
<evidence type="ECO:0000313" key="6">
    <source>
        <dbReference type="Proteomes" id="UP001209318"/>
    </source>
</evidence>
<evidence type="ECO:0000313" key="5">
    <source>
        <dbReference type="EMBL" id="MCU9613538.1"/>
    </source>
</evidence>
<dbReference type="PANTHER" id="PTHR12935:SF0">
    <property type="entry name" value="GAMMA-GLUTAMYLCYCLOTRANSFERASE"/>
    <property type="match status" value="1"/>
</dbReference>
<dbReference type="InterPro" id="IPR013024">
    <property type="entry name" value="GGCT-like"/>
</dbReference>
<keyword evidence="1" id="KW-0456">Lyase</keyword>
<name>A0AAE3IRZ4_9BACI</name>
<dbReference type="InterPro" id="IPR017939">
    <property type="entry name" value="G-Glutamylcylcotransferase"/>
</dbReference>
<feature type="domain" description="Gamma-glutamylcyclotransferase AIG2-like" evidence="4">
    <location>
        <begin position="4"/>
        <end position="122"/>
    </location>
</feature>
<proteinExistence type="predicted"/>
<comment type="caution">
    <text evidence="5">The sequence shown here is derived from an EMBL/GenBank/DDBJ whole genome shotgun (WGS) entry which is preliminary data.</text>
</comment>
<protein>
    <submittedName>
        <fullName evidence="5">Gamma-glutamylcyclotransferase</fullName>
    </submittedName>
</protein>
<sequence length="286" mass="32978">MEKVFVYGTLRINEANSSFMEGSNLLAAQCWTYGELHDTGNGYPVMKDSLKRKTYGELYEVTKEKLVQLDELEDYVKNRETNLFVRELRTIYTDIGTYEAFVYIVGDQLQTINNIIEINDWRVYRYLQTTENLAYFAYGSCMDDNRFQLAGVAHYFKKIIGTGVLSGYSLRFSRPTDDGGKADLVEDGEGYAEGVIYEVSKEAITYLYKREGVNSGMYRPAVIEVEQKDKSIQTVLTFLVVEKEAESAPSEVYATEILRGGKRHLSEQYYRQLEHNIQKLQEKARF</sequence>
<feature type="binding site" evidence="3">
    <location>
        <position position="253"/>
    </location>
    <ligand>
        <name>substrate</name>
    </ligand>
</feature>
<organism evidence="5 6">
    <name type="scientific">Perspicuibacillus lycopersici</name>
    <dbReference type="NCBI Taxonomy" id="1325689"/>
    <lineage>
        <taxon>Bacteria</taxon>
        <taxon>Bacillati</taxon>
        <taxon>Bacillota</taxon>
        <taxon>Bacilli</taxon>
        <taxon>Bacillales</taxon>
        <taxon>Bacillaceae</taxon>
        <taxon>Perspicuibacillus</taxon>
    </lineage>
</organism>
<dbReference type="Proteomes" id="UP001209318">
    <property type="component" value="Unassembled WGS sequence"/>
</dbReference>
<dbReference type="SUPFAM" id="SSF110857">
    <property type="entry name" value="Gamma-glutamyl cyclotransferase-like"/>
    <property type="match status" value="2"/>
</dbReference>
<dbReference type="RefSeq" id="WP_263072777.1">
    <property type="nucleotide sequence ID" value="NZ_JAOUSF010000003.1"/>
</dbReference>
<dbReference type="InterPro" id="IPR009288">
    <property type="entry name" value="AIG2-like_dom"/>
</dbReference>
<feature type="active site" description="Proton acceptor" evidence="2">
    <location>
        <position position="211"/>
    </location>
</feature>
<evidence type="ECO:0000259" key="4">
    <source>
        <dbReference type="Pfam" id="PF06094"/>
    </source>
</evidence>
<gene>
    <name evidence="5" type="ORF">OEV98_08200</name>
</gene>
<dbReference type="InterPro" id="IPR036568">
    <property type="entry name" value="GGCT-like_sf"/>
</dbReference>
<dbReference type="AlphaFoldDB" id="A0AAE3IRZ4"/>
<dbReference type="GO" id="GO:0003839">
    <property type="term" value="F:gamma-glutamylcyclotransferase activity"/>
    <property type="evidence" value="ECO:0007669"/>
    <property type="project" value="InterPro"/>
</dbReference>
<accession>A0AAE3IRZ4</accession>
<dbReference type="Pfam" id="PF13772">
    <property type="entry name" value="AIG2_2"/>
    <property type="match status" value="1"/>
</dbReference>
<evidence type="ECO:0000256" key="3">
    <source>
        <dbReference type="PIRSR" id="PIRSR617939-2"/>
    </source>
</evidence>
<keyword evidence="6" id="KW-1185">Reference proteome</keyword>
<dbReference type="EMBL" id="JAOUSF010000003">
    <property type="protein sequence ID" value="MCU9613538.1"/>
    <property type="molecule type" value="Genomic_DNA"/>
</dbReference>
<dbReference type="Gene3D" id="3.10.490.10">
    <property type="entry name" value="Gamma-glutamyl cyclotransferase-like"/>
    <property type="match status" value="2"/>
</dbReference>
<feature type="binding site" evidence="3">
    <location>
        <begin position="135"/>
        <end position="140"/>
    </location>
    <ligand>
        <name>substrate</name>
    </ligand>
</feature>
<dbReference type="CDD" id="cd06661">
    <property type="entry name" value="GGCT_like"/>
    <property type="match status" value="2"/>
</dbReference>
<evidence type="ECO:0000256" key="1">
    <source>
        <dbReference type="ARBA" id="ARBA00023239"/>
    </source>
</evidence>
<dbReference type="Pfam" id="PF06094">
    <property type="entry name" value="GGACT"/>
    <property type="match status" value="1"/>
</dbReference>
<reference evidence="5" key="1">
    <citation type="submission" date="2022-10" db="EMBL/GenBank/DDBJ databases">
        <title>Description of Fervidibacillus gen. nov. in the family Fervidibacillaceae fam. nov. with two species, Fervidibacillus albus sp. nov., and Fervidibacillus halotolerans sp. nov., isolated from tidal flat sediments.</title>
        <authorList>
            <person name="Kwon K.K."/>
            <person name="Yang S.-H."/>
        </authorList>
    </citation>
    <scope>NUCLEOTIDE SEQUENCE</scope>
    <source>
        <strain evidence="5">JCM 19140</strain>
    </source>
</reference>